<keyword evidence="1" id="KW-0812">Transmembrane</keyword>
<proteinExistence type="predicted"/>
<sequence>MINTSNPELAQLAASKQNANPALRLILMIGLGSLGILLYLALLAIEASPLISFAVMFFIFVPVSRAIYNRYSPSSTDQD</sequence>
<feature type="transmembrane region" description="Helical" evidence="1">
    <location>
        <begin position="25"/>
        <end position="45"/>
    </location>
</feature>
<evidence type="ECO:0000313" key="2">
    <source>
        <dbReference type="EMBL" id="RDE24408.1"/>
    </source>
</evidence>
<protein>
    <submittedName>
        <fullName evidence="2">Uncharacterized protein</fullName>
    </submittedName>
</protein>
<accession>A0A369WQP0</accession>
<dbReference type="EMBL" id="QQOH01000001">
    <property type="protein sequence ID" value="RDE24408.1"/>
    <property type="molecule type" value="Genomic_DNA"/>
</dbReference>
<dbReference type="RefSeq" id="WP_114693995.1">
    <property type="nucleotide sequence ID" value="NZ_QQOH01000001.1"/>
</dbReference>
<comment type="caution">
    <text evidence="2">The sequence shown here is derived from an EMBL/GenBank/DDBJ whole genome shotgun (WGS) entry which is preliminary data.</text>
</comment>
<reference evidence="2 3" key="1">
    <citation type="submission" date="2018-07" db="EMBL/GenBank/DDBJ databases">
        <title>Motiliproteus coralliicola sp. nov., a bacterium isolated from Coral.</title>
        <authorList>
            <person name="Wang G."/>
        </authorList>
    </citation>
    <scope>NUCLEOTIDE SEQUENCE [LARGE SCALE GENOMIC DNA]</scope>
    <source>
        <strain evidence="2 3">C34</strain>
    </source>
</reference>
<keyword evidence="3" id="KW-1185">Reference proteome</keyword>
<evidence type="ECO:0000313" key="3">
    <source>
        <dbReference type="Proteomes" id="UP000253769"/>
    </source>
</evidence>
<feature type="transmembrane region" description="Helical" evidence="1">
    <location>
        <begin position="51"/>
        <end position="68"/>
    </location>
</feature>
<gene>
    <name evidence="2" type="ORF">DV711_02125</name>
</gene>
<dbReference type="Proteomes" id="UP000253769">
    <property type="component" value="Unassembled WGS sequence"/>
</dbReference>
<keyword evidence="1" id="KW-0472">Membrane</keyword>
<organism evidence="2 3">
    <name type="scientific">Motiliproteus coralliicola</name>
    <dbReference type="NCBI Taxonomy" id="2283196"/>
    <lineage>
        <taxon>Bacteria</taxon>
        <taxon>Pseudomonadati</taxon>
        <taxon>Pseudomonadota</taxon>
        <taxon>Gammaproteobacteria</taxon>
        <taxon>Oceanospirillales</taxon>
        <taxon>Oceanospirillaceae</taxon>
        <taxon>Motiliproteus</taxon>
    </lineage>
</organism>
<dbReference type="AlphaFoldDB" id="A0A369WQP0"/>
<keyword evidence="1" id="KW-1133">Transmembrane helix</keyword>
<name>A0A369WQP0_9GAMM</name>
<evidence type="ECO:0000256" key="1">
    <source>
        <dbReference type="SAM" id="Phobius"/>
    </source>
</evidence>